<organism evidence="1 2">
    <name type="scientific">Dyadobacter koreensis</name>
    <dbReference type="NCBI Taxonomy" id="408657"/>
    <lineage>
        <taxon>Bacteria</taxon>
        <taxon>Pseudomonadati</taxon>
        <taxon>Bacteroidota</taxon>
        <taxon>Cytophagia</taxon>
        <taxon>Cytophagales</taxon>
        <taxon>Spirosomataceae</taxon>
        <taxon>Dyadobacter</taxon>
    </lineage>
</organism>
<dbReference type="Proteomes" id="UP000199532">
    <property type="component" value="Unassembled WGS sequence"/>
</dbReference>
<dbReference type="GO" id="GO:0003677">
    <property type="term" value="F:DNA binding"/>
    <property type="evidence" value="ECO:0007669"/>
    <property type="project" value="InterPro"/>
</dbReference>
<evidence type="ECO:0000313" key="2">
    <source>
        <dbReference type="Proteomes" id="UP000199532"/>
    </source>
</evidence>
<dbReference type="EMBL" id="FNXY01000001">
    <property type="protein sequence ID" value="SEI42332.1"/>
    <property type="molecule type" value="Genomic_DNA"/>
</dbReference>
<evidence type="ECO:0008006" key="3">
    <source>
        <dbReference type="Google" id="ProtNLM"/>
    </source>
</evidence>
<keyword evidence="2" id="KW-1185">Reference proteome</keyword>
<dbReference type="InterPro" id="IPR010982">
    <property type="entry name" value="Lambda_DNA-bd_dom_sf"/>
</dbReference>
<evidence type="ECO:0000313" key="1">
    <source>
        <dbReference type="EMBL" id="SEI42332.1"/>
    </source>
</evidence>
<reference evidence="1 2" key="1">
    <citation type="submission" date="2016-10" db="EMBL/GenBank/DDBJ databases">
        <authorList>
            <person name="de Groot N.N."/>
        </authorList>
    </citation>
    <scope>NUCLEOTIDE SEQUENCE [LARGE SCALE GENOMIC DNA]</scope>
    <source>
        <strain evidence="1 2">DSM 19938</strain>
    </source>
</reference>
<dbReference type="Gene3D" id="1.10.260.40">
    <property type="entry name" value="lambda repressor-like DNA-binding domains"/>
    <property type="match status" value="1"/>
</dbReference>
<sequence length="72" mass="8254">MSVKERLKEYIHLKKISTRQFEIQLGLSNGYINNIKKSISRATLENISMKHPNLNLEWLLLGEGEMLKGGVV</sequence>
<dbReference type="OrthoDB" id="796548at2"/>
<proteinExistence type="predicted"/>
<dbReference type="STRING" id="408657.SAMN04487995_0597"/>
<protein>
    <recommendedName>
        <fullName evidence="3">HTH cro/C1-type domain-containing protein</fullName>
    </recommendedName>
</protein>
<accession>A0A1H6QTN4</accession>
<dbReference type="RefSeq" id="WP_090331774.1">
    <property type="nucleotide sequence ID" value="NZ_FNXY01000001.1"/>
</dbReference>
<gene>
    <name evidence="1" type="ORF">SAMN04487995_0597</name>
</gene>
<name>A0A1H6QTN4_9BACT</name>
<dbReference type="AlphaFoldDB" id="A0A1H6QTN4"/>